<dbReference type="GO" id="GO:0046872">
    <property type="term" value="F:metal ion binding"/>
    <property type="evidence" value="ECO:0007669"/>
    <property type="project" value="UniProtKB-KW"/>
</dbReference>
<feature type="binding site" evidence="13">
    <location>
        <position position="234"/>
    </location>
    <ligand>
        <name>Mn(2+)</name>
        <dbReference type="ChEBI" id="CHEBI:29035"/>
        <label>2</label>
    </ligand>
</feature>
<dbReference type="GO" id="GO:0008783">
    <property type="term" value="F:agmatinase activity"/>
    <property type="evidence" value="ECO:0007669"/>
    <property type="project" value="UniProtKB-EC"/>
</dbReference>
<evidence type="ECO:0000256" key="10">
    <source>
        <dbReference type="ARBA" id="ARBA00066392"/>
    </source>
</evidence>
<dbReference type="InterPro" id="IPR006035">
    <property type="entry name" value="Ureohydrolase"/>
</dbReference>
<dbReference type="GO" id="GO:0033389">
    <property type="term" value="P:putrescine biosynthetic process from arginine, via agmatine"/>
    <property type="evidence" value="ECO:0007669"/>
    <property type="project" value="TreeGrafter"/>
</dbReference>
<dbReference type="GO" id="GO:0008295">
    <property type="term" value="P:spermidine biosynthetic process"/>
    <property type="evidence" value="ECO:0007669"/>
    <property type="project" value="UniProtKB-KW"/>
</dbReference>
<dbReference type="EC" id="3.5.3.11" evidence="10"/>
<dbReference type="InterPro" id="IPR020855">
    <property type="entry name" value="Ureohydrolase_Mn_BS"/>
</dbReference>
<evidence type="ECO:0000256" key="9">
    <source>
        <dbReference type="ARBA" id="ARBA00054406"/>
    </source>
</evidence>
<keyword evidence="5" id="KW-0745">Spermidine biosynthesis</keyword>
<protein>
    <recommendedName>
        <fullName evidence="11">Agmatinase</fullName>
        <ecNumber evidence="10">3.5.3.11</ecNumber>
    </recommendedName>
    <alternativeName>
        <fullName evidence="12">Agmatine ureohydrolase</fullName>
    </alternativeName>
</protein>
<dbReference type="InterPro" id="IPR023696">
    <property type="entry name" value="Ureohydrolase_dom_sf"/>
</dbReference>
<dbReference type="EMBL" id="CP020660">
    <property type="protein sequence ID" value="ATF08564.1"/>
    <property type="molecule type" value="Genomic_DNA"/>
</dbReference>
<dbReference type="InterPro" id="IPR005925">
    <property type="entry name" value="Agmatinase-rel"/>
</dbReference>
<keyword evidence="3 14" id="KW-0378">Hydrolase</keyword>
<evidence type="ECO:0000256" key="6">
    <source>
        <dbReference type="ARBA" id="ARBA00023115"/>
    </source>
</evidence>
<name>A0A291B6D7_9GAMM</name>
<dbReference type="NCBIfam" id="TIGR01230">
    <property type="entry name" value="agmatinase"/>
    <property type="match status" value="1"/>
</dbReference>
<dbReference type="PROSITE" id="PS51409">
    <property type="entry name" value="ARGINASE_2"/>
    <property type="match status" value="1"/>
</dbReference>
<gene>
    <name evidence="15" type="ORF">BTN50_0016</name>
</gene>
<dbReference type="PIRSF" id="PIRSF036979">
    <property type="entry name" value="Arginase"/>
    <property type="match status" value="1"/>
</dbReference>
<evidence type="ECO:0000313" key="16">
    <source>
        <dbReference type="Proteomes" id="UP000218160"/>
    </source>
</evidence>
<feature type="binding site" evidence="13">
    <location>
        <position position="153"/>
    </location>
    <ligand>
        <name>Mn(2+)</name>
        <dbReference type="ChEBI" id="CHEBI:29035"/>
        <label>1</label>
    </ligand>
</feature>
<evidence type="ECO:0000256" key="8">
    <source>
        <dbReference type="ARBA" id="ARBA00050304"/>
    </source>
</evidence>
<dbReference type="NCBIfam" id="NF002564">
    <property type="entry name" value="PRK02190.1"/>
    <property type="match status" value="1"/>
</dbReference>
<keyword evidence="2 13" id="KW-0479">Metal-binding</keyword>
<proteinExistence type="inferred from homology"/>
<comment type="similarity">
    <text evidence="1">Belongs to the arginase family. Agmatinase subfamily.</text>
</comment>
<evidence type="ECO:0000256" key="12">
    <source>
        <dbReference type="ARBA" id="ARBA00082423"/>
    </source>
</evidence>
<dbReference type="Proteomes" id="UP000218160">
    <property type="component" value="Chromosome 1"/>
</dbReference>
<feature type="binding site" evidence="13">
    <location>
        <position position="157"/>
    </location>
    <ligand>
        <name>Mn(2+)</name>
        <dbReference type="ChEBI" id="CHEBI:29035"/>
        <label>1</label>
    </ligand>
</feature>
<evidence type="ECO:0000256" key="2">
    <source>
        <dbReference type="ARBA" id="ARBA00022723"/>
    </source>
</evidence>
<sequence>MESVMATLANFPDYSLYANAFGFLRQPLVFQPQGFDADVVITGVPFDMATTGRSGSRMGPGAIRQASINLAWEGKCWPWDFSLTKEIKIADCGDLVFNCGDAAQMCERLEAHASSLLAEGKTLLTFGGDHFVTLPLLRAYAKQFGEIALIHFDAHTDTYDMGSQYDHGTMFYHAPNEGLIDPYSSIQIGIRTEHGYTLGYQVVDATKANDWPVNKIVDTIKNRVGNHPVYLTFDIDCLDPAYAPGTGTPVCGGLSTAKILQVIRALQCINLIGMDVVEVAPAYDHAELTSLAAATIATDLLHVWAVNHKKAECGLN</sequence>
<dbReference type="PROSITE" id="PS01053">
    <property type="entry name" value="ARGINASE_1"/>
    <property type="match status" value="1"/>
</dbReference>
<dbReference type="AlphaFoldDB" id="A0A291B6D7"/>
<evidence type="ECO:0000256" key="3">
    <source>
        <dbReference type="ARBA" id="ARBA00022801"/>
    </source>
</evidence>
<dbReference type="KEGG" id="elux:BTN50_0016"/>
<evidence type="ECO:0000256" key="14">
    <source>
        <dbReference type="RuleBase" id="RU003684"/>
    </source>
</evidence>
<evidence type="ECO:0000256" key="5">
    <source>
        <dbReference type="ARBA" id="ARBA00023066"/>
    </source>
</evidence>
<dbReference type="FunFam" id="3.40.800.10:FF:000001">
    <property type="entry name" value="Agmatinase"/>
    <property type="match status" value="1"/>
</dbReference>
<feature type="binding site" evidence="13">
    <location>
        <position position="155"/>
    </location>
    <ligand>
        <name>Mn(2+)</name>
        <dbReference type="ChEBI" id="CHEBI:29035"/>
        <label>1</label>
    </ligand>
</feature>
<dbReference type="PANTHER" id="PTHR11358:SF26">
    <property type="entry name" value="GUANIDINO ACID HYDROLASE, MITOCHONDRIAL"/>
    <property type="match status" value="1"/>
</dbReference>
<feature type="binding site" evidence="13">
    <location>
        <position position="130"/>
    </location>
    <ligand>
        <name>Mn(2+)</name>
        <dbReference type="ChEBI" id="CHEBI:29035"/>
        <label>1</label>
    </ligand>
</feature>
<evidence type="ECO:0000313" key="15">
    <source>
        <dbReference type="EMBL" id="ATF08564.1"/>
    </source>
</evidence>
<evidence type="ECO:0000256" key="7">
    <source>
        <dbReference type="ARBA" id="ARBA00023211"/>
    </source>
</evidence>
<keyword evidence="7 13" id="KW-0464">Manganese</keyword>
<evidence type="ECO:0000256" key="4">
    <source>
        <dbReference type="ARBA" id="ARBA00023023"/>
    </source>
</evidence>
<keyword evidence="16" id="KW-1185">Reference proteome</keyword>
<evidence type="ECO:0000256" key="11">
    <source>
        <dbReference type="ARBA" id="ARBA00067513"/>
    </source>
</evidence>
<keyword evidence="4" id="KW-0661">Putrescine biosynthesis</keyword>
<organism evidence="15 16">
    <name type="scientific">Candidatus Enterovibrio altilux</name>
    <dbReference type="NCBI Taxonomy" id="1927128"/>
    <lineage>
        <taxon>Bacteria</taxon>
        <taxon>Pseudomonadati</taxon>
        <taxon>Pseudomonadota</taxon>
        <taxon>Gammaproteobacteria</taxon>
        <taxon>Vibrionales</taxon>
        <taxon>Vibrionaceae</taxon>
        <taxon>Enterovibrio</taxon>
    </lineage>
</organism>
<comment type="catalytic activity">
    <reaction evidence="8">
        <text>agmatine + H2O = urea + putrescine</text>
        <dbReference type="Rhea" id="RHEA:13929"/>
        <dbReference type="ChEBI" id="CHEBI:15377"/>
        <dbReference type="ChEBI" id="CHEBI:16199"/>
        <dbReference type="ChEBI" id="CHEBI:58145"/>
        <dbReference type="ChEBI" id="CHEBI:326268"/>
        <dbReference type="EC" id="3.5.3.11"/>
    </reaction>
</comment>
<evidence type="ECO:0000256" key="1">
    <source>
        <dbReference type="ARBA" id="ARBA00009227"/>
    </source>
</evidence>
<dbReference type="CDD" id="cd11592">
    <property type="entry name" value="Agmatinase_PAH"/>
    <property type="match status" value="1"/>
</dbReference>
<evidence type="ECO:0000256" key="13">
    <source>
        <dbReference type="PIRSR" id="PIRSR036979-1"/>
    </source>
</evidence>
<dbReference type="SUPFAM" id="SSF52768">
    <property type="entry name" value="Arginase/deacetylase"/>
    <property type="match status" value="1"/>
</dbReference>
<dbReference type="Gene3D" id="3.40.800.10">
    <property type="entry name" value="Ureohydrolase domain"/>
    <property type="match status" value="1"/>
</dbReference>
<accession>A0A291B6D7</accession>
<comment type="cofactor">
    <cofactor evidence="13">
        <name>Mn(2+)</name>
        <dbReference type="ChEBI" id="CHEBI:29035"/>
    </cofactor>
    <text evidence="13">Binds 2 manganese ions per subunit.</text>
</comment>
<comment type="function">
    <text evidence="9">Catalyzes the formation of putrescine from agmatine.</text>
</comment>
<feature type="binding site" evidence="13">
    <location>
        <position position="236"/>
    </location>
    <ligand>
        <name>Mn(2+)</name>
        <dbReference type="ChEBI" id="CHEBI:29035"/>
        <label>1</label>
    </ligand>
</feature>
<keyword evidence="6" id="KW-0620">Polyamine biosynthesis</keyword>
<dbReference type="Pfam" id="PF00491">
    <property type="entry name" value="Arginase"/>
    <property type="match status" value="1"/>
</dbReference>
<reference evidence="16" key="1">
    <citation type="submission" date="2017-04" db="EMBL/GenBank/DDBJ databases">
        <title>Genome evolution of the luminous symbionts of deep sea anglerfish.</title>
        <authorList>
            <person name="Hendry T.A."/>
        </authorList>
    </citation>
    <scope>NUCLEOTIDE SEQUENCE [LARGE SCALE GENOMIC DNA]</scope>
</reference>
<dbReference type="PANTHER" id="PTHR11358">
    <property type="entry name" value="ARGINASE/AGMATINASE"/>
    <property type="match status" value="1"/>
</dbReference>